<dbReference type="EMBL" id="KZ293724">
    <property type="protein sequence ID" value="PBK81830.1"/>
    <property type="molecule type" value="Genomic_DNA"/>
</dbReference>
<feature type="non-terminal residue" evidence="2">
    <location>
        <position position="1"/>
    </location>
</feature>
<keyword evidence="1" id="KW-0812">Transmembrane</keyword>
<keyword evidence="3" id="KW-1185">Reference proteome</keyword>
<evidence type="ECO:0000313" key="3">
    <source>
        <dbReference type="Proteomes" id="UP000217790"/>
    </source>
</evidence>
<dbReference type="InParanoid" id="A0A2H3CIX5"/>
<dbReference type="OrthoDB" id="3262992at2759"/>
<feature type="transmembrane region" description="Helical" evidence="1">
    <location>
        <begin position="78"/>
        <end position="95"/>
    </location>
</feature>
<gene>
    <name evidence="2" type="ORF">ARMGADRAFT_947587</name>
</gene>
<dbReference type="STRING" id="47427.A0A2H3CIX5"/>
<sequence>NKDISHQARGFLWKSIHGTFKLGDFWEKLGPEYMNRVYCPECEVPETMEHILIKCRIPGQDIIWWLTKELWKKKHNQWYLLSFGLTLGSPLVMIMDDEGKRNHGALRLYRILMSEAVYLIWKKFNAKDE</sequence>
<dbReference type="Proteomes" id="UP000217790">
    <property type="component" value="Unassembled WGS sequence"/>
</dbReference>
<dbReference type="OMA" id="TIMGCAN"/>
<name>A0A2H3CIX5_ARMGA</name>
<dbReference type="AlphaFoldDB" id="A0A2H3CIX5"/>
<keyword evidence="1" id="KW-1133">Transmembrane helix</keyword>
<proteinExistence type="predicted"/>
<evidence type="ECO:0008006" key="4">
    <source>
        <dbReference type="Google" id="ProtNLM"/>
    </source>
</evidence>
<organism evidence="2 3">
    <name type="scientific">Armillaria gallica</name>
    <name type="common">Bulbous honey fungus</name>
    <name type="synonym">Armillaria bulbosa</name>
    <dbReference type="NCBI Taxonomy" id="47427"/>
    <lineage>
        <taxon>Eukaryota</taxon>
        <taxon>Fungi</taxon>
        <taxon>Dikarya</taxon>
        <taxon>Basidiomycota</taxon>
        <taxon>Agaricomycotina</taxon>
        <taxon>Agaricomycetes</taxon>
        <taxon>Agaricomycetidae</taxon>
        <taxon>Agaricales</taxon>
        <taxon>Marasmiineae</taxon>
        <taxon>Physalacriaceae</taxon>
        <taxon>Armillaria</taxon>
    </lineage>
</organism>
<keyword evidence="1" id="KW-0472">Membrane</keyword>
<reference evidence="3" key="1">
    <citation type="journal article" date="2017" name="Nat. Ecol. Evol.">
        <title>Genome expansion and lineage-specific genetic innovations in the forest pathogenic fungi Armillaria.</title>
        <authorList>
            <person name="Sipos G."/>
            <person name="Prasanna A.N."/>
            <person name="Walter M.C."/>
            <person name="O'Connor E."/>
            <person name="Balint B."/>
            <person name="Krizsan K."/>
            <person name="Kiss B."/>
            <person name="Hess J."/>
            <person name="Varga T."/>
            <person name="Slot J."/>
            <person name="Riley R."/>
            <person name="Boka B."/>
            <person name="Rigling D."/>
            <person name="Barry K."/>
            <person name="Lee J."/>
            <person name="Mihaltcheva S."/>
            <person name="LaButti K."/>
            <person name="Lipzen A."/>
            <person name="Waldron R."/>
            <person name="Moloney N.M."/>
            <person name="Sperisen C."/>
            <person name="Kredics L."/>
            <person name="Vagvoelgyi C."/>
            <person name="Patrignani A."/>
            <person name="Fitzpatrick D."/>
            <person name="Nagy I."/>
            <person name="Doyle S."/>
            <person name="Anderson J.B."/>
            <person name="Grigoriev I.V."/>
            <person name="Gueldener U."/>
            <person name="Muensterkoetter M."/>
            <person name="Nagy L.G."/>
        </authorList>
    </citation>
    <scope>NUCLEOTIDE SEQUENCE [LARGE SCALE GENOMIC DNA]</scope>
    <source>
        <strain evidence="3">Ar21-2</strain>
    </source>
</reference>
<evidence type="ECO:0000256" key="1">
    <source>
        <dbReference type="SAM" id="Phobius"/>
    </source>
</evidence>
<accession>A0A2H3CIX5</accession>
<evidence type="ECO:0000313" key="2">
    <source>
        <dbReference type="EMBL" id="PBK81830.1"/>
    </source>
</evidence>
<protein>
    <recommendedName>
        <fullName evidence="4">Reverse transcriptase zinc-binding domain-containing protein</fullName>
    </recommendedName>
</protein>